<keyword evidence="3" id="KW-1185">Reference proteome</keyword>
<protein>
    <submittedName>
        <fullName evidence="2">TerB family tellurite resistance protein</fullName>
    </submittedName>
</protein>
<reference evidence="3" key="1">
    <citation type="submission" date="2023-07" db="EMBL/GenBank/DDBJ databases">
        <title>Draft genome sequence of Agarivorans aestuarii strain ZMCS4, a CAZymes producing bacteria isolated from the marine brown algae Clodostephus spongiosus.</title>
        <authorList>
            <person name="Lorente B."/>
            <person name="Cabral C."/>
            <person name="Frias J."/>
            <person name="Faria J."/>
            <person name="Toubarro D."/>
        </authorList>
    </citation>
    <scope>NUCLEOTIDE SEQUENCE [LARGE SCALE GENOMIC DNA]</scope>
    <source>
        <strain evidence="3">ZMCS4</strain>
    </source>
</reference>
<dbReference type="SUPFAM" id="SSF158682">
    <property type="entry name" value="TerB-like"/>
    <property type="match status" value="1"/>
</dbReference>
<feature type="domain" description="Co-chaperone DjlA N-terminal" evidence="1">
    <location>
        <begin position="33"/>
        <end position="113"/>
    </location>
</feature>
<dbReference type="EMBL" id="JAYDYW010000017">
    <property type="protein sequence ID" value="MEE1676160.1"/>
    <property type="molecule type" value="Genomic_DNA"/>
</dbReference>
<dbReference type="Gene3D" id="1.10.3680.10">
    <property type="entry name" value="TerB-like"/>
    <property type="match status" value="1"/>
</dbReference>
<organism evidence="2 3">
    <name type="scientific">Agarivorans aestuarii</name>
    <dbReference type="NCBI Taxonomy" id="1563703"/>
    <lineage>
        <taxon>Bacteria</taxon>
        <taxon>Pseudomonadati</taxon>
        <taxon>Pseudomonadota</taxon>
        <taxon>Gammaproteobacteria</taxon>
        <taxon>Alteromonadales</taxon>
        <taxon>Alteromonadaceae</taxon>
        <taxon>Agarivorans</taxon>
    </lineage>
</organism>
<evidence type="ECO:0000313" key="2">
    <source>
        <dbReference type="EMBL" id="MEE1676160.1"/>
    </source>
</evidence>
<name>A0ABU7GA78_9ALTE</name>
<dbReference type="InterPro" id="IPR029024">
    <property type="entry name" value="TerB-like"/>
</dbReference>
<dbReference type="Pfam" id="PF05099">
    <property type="entry name" value="TerB"/>
    <property type="match status" value="1"/>
</dbReference>
<gene>
    <name evidence="2" type="ORF">SNR37_001487</name>
</gene>
<evidence type="ECO:0000313" key="3">
    <source>
        <dbReference type="Proteomes" id="UP001310248"/>
    </source>
</evidence>
<proteinExistence type="predicted"/>
<sequence>MYLSELNVGEKKNFLELAKFSMGVNGEHKAEEQDIYYSFQQECGLVDYQLLKQDKIESVIKVLARSSAKAKRIILLELFGILLADGEICSEEADFIQQLTSSLEIDEFEAKRIQRWVIAMNDMVSEGFSLINKE</sequence>
<dbReference type="Proteomes" id="UP001310248">
    <property type="component" value="Unassembled WGS sequence"/>
</dbReference>
<dbReference type="InterPro" id="IPR007791">
    <property type="entry name" value="DjlA_N"/>
</dbReference>
<comment type="caution">
    <text evidence="2">The sequence shown here is derived from an EMBL/GenBank/DDBJ whole genome shotgun (WGS) entry which is preliminary data.</text>
</comment>
<evidence type="ECO:0000259" key="1">
    <source>
        <dbReference type="Pfam" id="PF05099"/>
    </source>
</evidence>
<reference evidence="2 3" key="2">
    <citation type="submission" date="2023-12" db="EMBL/GenBank/DDBJ databases">
        <authorList>
            <consortium name="Cladostephus spongiosus"/>
            <person name="Lorente B."/>
            <person name="Cabral C."/>
            <person name="Frias J."/>
            <person name="Faria J."/>
            <person name="Toubarro D."/>
        </authorList>
    </citation>
    <scope>NUCLEOTIDE SEQUENCE [LARGE SCALE GENOMIC DNA]</scope>
    <source>
        <strain evidence="2 3">ZMCS4</strain>
    </source>
</reference>
<dbReference type="RefSeq" id="WP_329776871.1">
    <property type="nucleotide sequence ID" value="NZ_JAYDYW010000017.1"/>
</dbReference>
<accession>A0ABU7GA78</accession>